<protein>
    <recommendedName>
        <fullName evidence="2">UmuC domain-containing protein</fullName>
    </recommendedName>
</protein>
<name>A0A2S6C9C0_9PEZI</name>
<proteinExistence type="predicted"/>
<evidence type="ECO:0000313" key="3">
    <source>
        <dbReference type="EMBL" id="PPJ56332.1"/>
    </source>
</evidence>
<dbReference type="Proteomes" id="UP000237631">
    <property type="component" value="Unassembled WGS sequence"/>
</dbReference>
<feature type="region of interest" description="Disordered" evidence="1">
    <location>
        <begin position="383"/>
        <end position="403"/>
    </location>
</feature>
<dbReference type="GO" id="GO:0070987">
    <property type="term" value="P:error-free translesion synthesis"/>
    <property type="evidence" value="ECO:0007669"/>
    <property type="project" value="UniProtKB-ARBA"/>
</dbReference>
<keyword evidence="4" id="KW-1185">Reference proteome</keyword>
<dbReference type="PANTHER" id="PTHR46404">
    <property type="entry name" value="DNA POLYMERASE IOTA"/>
    <property type="match status" value="1"/>
</dbReference>
<dbReference type="STRING" id="357750.A0A2S6C9C0"/>
<dbReference type="Pfam" id="PF11799">
    <property type="entry name" value="IMS_C"/>
    <property type="match status" value="1"/>
</dbReference>
<organism evidence="3 4">
    <name type="scientific">Cercospora berteroae</name>
    <dbReference type="NCBI Taxonomy" id="357750"/>
    <lineage>
        <taxon>Eukaryota</taxon>
        <taxon>Fungi</taxon>
        <taxon>Dikarya</taxon>
        <taxon>Ascomycota</taxon>
        <taxon>Pezizomycotina</taxon>
        <taxon>Dothideomycetes</taxon>
        <taxon>Dothideomycetidae</taxon>
        <taxon>Mycosphaerellales</taxon>
        <taxon>Mycosphaerellaceae</taxon>
        <taxon>Cercospora</taxon>
    </lineage>
</organism>
<reference evidence="4" key="1">
    <citation type="journal article" date="2017" name="bioRxiv">
        <title>Conservation of a gene cluster reveals novel cercosporin biosynthetic mechanisms and extends production to the genus Colletotrichum.</title>
        <authorList>
            <person name="de Jonge R."/>
            <person name="Ebert M.K."/>
            <person name="Huitt-Roehl C.R."/>
            <person name="Pal P."/>
            <person name="Suttle J.C."/>
            <person name="Spanner R.E."/>
            <person name="Neubauer J.D."/>
            <person name="Jurick W.M.II."/>
            <person name="Stott K.A."/>
            <person name="Secor G.A."/>
            <person name="Thomma B.P.H.J."/>
            <person name="Van de Peer Y."/>
            <person name="Townsend C.A."/>
            <person name="Bolton M.D."/>
        </authorList>
    </citation>
    <scope>NUCLEOTIDE SEQUENCE [LARGE SCALE GENOMIC DNA]</scope>
    <source>
        <strain evidence="4">CBS538.71</strain>
    </source>
</reference>
<feature type="compositionally biased region" description="Acidic residues" evidence="1">
    <location>
        <begin position="579"/>
        <end position="599"/>
    </location>
</feature>
<dbReference type="AlphaFoldDB" id="A0A2S6C9C0"/>
<dbReference type="OrthoDB" id="447129at2759"/>
<dbReference type="PROSITE" id="PS50173">
    <property type="entry name" value="UMUC"/>
    <property type="match status" value="1"/>
</dbReference>
<dbReference type="InterPro" id="IPR043128">
    <property type="entry name" value="Rev_trsase/Diguanyl_cyclase"/>
</dbReference>
<dbReference type="SUPFAM" id="SSF56672">
    <property type="entry name" value="DNA/RNA polymerases"/>
    <property type="match status" value="1"/>
</dbReference>
<dbReference type="InterPro" id="IPR036775">
    <property type="entry name" value="DNA_pol_Y-fam_lit_finger_sf"/>
</dbReference>
<feature type="compositionally biased region" description="Acidic residues" evidence="1">
    <location>
        <begin position="383"/>
        <end position="396"/>
    </location>
</feature>
<dbReference type="FunFam" id="3.40.1170.60:FF:000006">
    <property type="entry name" value="DNA polymerase iota"/>
    <property type="match status" value="1"/>
</dbReference>
<evidence type="ECO:0000313" key="4">
    <source>
        <dbReference type="Proteomes" id="UP000237631"/>
    </source>
</evidence>
<dbReference type="GO" id="GO:0003887">
    <property type="term" value="F:DNA-directed DNA polymerase activity"/>
    <property type="evidence" value="ECO:0007669"/>
    <property type="project" value="TreeGrafter"/>
</dbReference>
<dbReference type="Gene3D" id="3.30.1490.100">
    <property type="entry name" value="DNA polymerase, Y-family, little finger domain"/>
    <property type="match status" value="1"/>
</dbReference>
<sequence>MGTRMVPVPRDRVILHFDYDCFYASVFESEDPSLRSLPFAVQQKQICVTANYVARSRGIYKLQLVKDAKRMCPDLIIKLGEDISKFRDASKELYSFIKSFSWNNKVERLGFDEVWLDVSDIVDYNQDILNKHDLEHSFFQTSKDDPTIGFPFDATNIAGHSYPKDHASPSSEPDELTLRLRLGSHLALHIRHELENQKGYTSTVGISTSKLLSKLVGNLNKPKGQTTLMPPYWIQDSETGNVTTFIDNHDIGKIPGIGFKLSQKLREFCLQRPAAIDEGLVYGGTKERVTVADIRKRPDTNPEMLEKLLAGPGSAHGIGQKIFDLLHGRDETEVSSARAVPRQISIEDSYIRLDTMPELLKELDALARSLLNRMRIDLLASDDDFDDTEKGDEGETDQQPAKPIATVGRKWLAHPKTLRLTTRPRMPLQSDGTRVRSFKRISHSAPLPNFVFNLNDSVDALAEKLVKETLISMFRKLHPEKAGWNLSLVNLAVTNMAETAGNSKTANGRDIGGMFKRQDEVLKDFRVTDVSASSPKASIRTDQQIVVLEGAKDASLPTENDASKSGNQSHKAQQTLFNDNDDDDDDGEETGWVEDERDEMDELCGECGIRLPTFAMGAHQRFHQQAAISS</sequence>
<feature type="region of interest" description="Disordered" evidence="1">
    <location>
        <begin position="575"/>
        <end position="599"/>
    </location>
</feature>
<dbReference type="GO" id="GO:0003684">
    <property type="term" value="F:damaged DNA binding"/>
    <property type="evidence" value="ECO:0007669"/>
    <property type="project" value="InterPro"/>
</dbReference>
<dbReference type="InterPro" id="IPR017961">
    <property type="entry name" value="DNA_pol_Y-fam_little_finger"/>
</dbReference>
<feature type="domain" description="UmuC" evidence="2">
    <location>
        <begin position="14"/>
        <end position="258"/>
    </location>
</feature>
<dbReference type="Gene3D" id="3.40.1170.60">
    <property type="match status" value="1"/>
</dbReference>
<evidence type="ECO:0000256" key="1">
    <source>
        <dbReference type="SAM" id="MobiDB-lite"/>
    </source>
</evidence>
<comment type="caution">
    <text evidence="3">The sequence shown here is derived from an EMBL/GenBank/DDBJ whole genome shotgun (WGS) entry which is preliminary data.</text>
</comment>
<dbReference type="EMBL" id="PNEN01000520">
    <property type="protein sequence ID" value="PPJ56332.1"/>
    <property type="molecule type" value="Genomic_DNA"/>
</dbReference>
<dbReference type="Pfam" id="PF00817">
    <property type="entry name" value="IMS"/>
    <property type="match status" value="1"/>
</dbReference>
<dbReference type="InterPro" id="IPR001126">
    <property type="entry name" value="UmuC"/>
</dbReference>
<dbReference type="PANTHER" id="PTHR46404:SF1">
    <property type="entry name" value="DNA POLYMERASE IOTA"/>
    <property type="match status" value="1"/>
</dbReference>
<evidence type="ECO:0000259" key="2">
    <source>
        <dbReference type="PROSITE" id="PS50173"/>
    </source>
</evidence>
<accession>A0A2S6C9C0</accession>
<dbReference type="InterPro" id="IPR043502">
    <property type="entry name" value="DNA/RNA_pol_sf"/>
</dbReference>
<gene>
    <name evidence="3" type="ORF">CBER1_00687</name>
</gene>
<dbReference type="Gene3D" id="3.30.70.270">
    <property type="match status" value="1"/>
</dbReference>
<dbReference type="GO" id="GO:0006281">
    <property type="term" value="P:DNA repair"/>
    <property type="evidence" value="ECO:0007669"/>
    <property type="project" value="InterPro"/>
</dbReference>